<dbReference type="Pfam" id="PF13361">
    <property type="entry name" value="UvrD_C"/>
    <property type="match status" value="2"/>
</dbReference>
<evidence type="ECO:0000256" key="2">
    <source>
        <dbReference type="ARBA" id="ARBA00022801"/>
    </source>
</evidence>
<feature type="binding site" evidence="9">
    <location>
        <begin position="255"/>
        <end position="262"/>
    </location>
    <ligand>
        <name>ATP</name>
        <dbReference type="ChEBI" id="CHEBI:30616"/>
    </ligand>
</feature>
<gene>
    <name evidence="11" type="ORF">DL897_16400</name>
</gene>
<proteinExistence type="predicted"/>
<dbReference type="EC" id="5.6.2.4" evidence="7"/>
<dbReference type="GO" id="GO:0005524">
    <property type="term" value="F:ATP binding"/>
    <property type="evidence" value="ECO:0007669"/>
    <property type="project" value="UniProtKB-UniRule"/>
</dbReference>
<dbReference type="SUPFAM" id="SSF143011">
    <property type="entry name" value="RelE-like"/>
    <property type="match status" value="1"/>
</dbReference>
<dbReference type="EMBL" id="QJKK01000014">
    <property type="protein sequence ID" value="RAL21425.1"/>
    <property type="molecule type" value="Genomic_DNA"/>
</dbReference>
<organism evidence="11 12">
    <name type="scientific">Thermoflavimicrobium daqui</name>
    <dbReference type="NCBI Taxonomy" id="2137476"/>
    <lineage>
        <taxon>Bacteria</taxon>
        <taxon>Bacillati</taxon>
        <taxon>Bacillota</taxon>
        <taxon>Bacilli</taxon>
        <taxon>Bacillales</taxon>
        <taxon>Thermoactinomycetaceae</taxon>
        <taxon>Thermoflavimicrobium</taxon>
    </lineage>
</organism>
<comment type="caution">
    <text evidence="11">The sequence shown here is derived from an EMBL/GenBank/DDBJ whole genome shotgun (WGS) entry which is preliminary data.</text>
</comment>
<feature type="domain" description="UvrD-like helicase ATP-binding" evidence="10">
    <location>
        <begin position="234"/>
        <end position="513"/>
    </location>
</feature>
<evidence type="ECO:0000256" key="7">
    <source>
        <dbReference type="ARBA" id="ARBA00034808"/>
    </source>
</evidence>
<dbReference type="Pfam" id="PF00580">
    <property type="entry name" value="UvrD-helicase"/>
    <property type="match status" value="1"/>
</dbReference>
<evidence type="ECO:0000256" key="8">
    <source>
        <dbReference type="ARBA" id="ARBA00048988"/>
    </source>
</evidence>
<accession>A0A364K1D5</accession>
<keyword evidence="5" id="KW-0413">Isomerase</keyword>
<keyword evidence="2 9" id="KW-0378">Hydrolase</keyword>
<reference evidence="11 12" key="2">
    <citation type="submission" date="2018-06" db="EMBL/GenBank/DDBJ databases">
        <authorList>
            <person name="Zhirakovskaya E."/>
        </authorList>
    </citation>
    <scope>NUCLEOTIDE SEQUENCE [LARGE SCALE GENOMIC DNA]</scope>
    <source>
        <strain evidence="11 12">FBKL4.011</strain>
    </source>
</reference>
<dbReference type="RefSeq" id="WP_113660203.1">
    <property type="nucleotide sequence ID" value="NZ_KZ845676.1"/>
</dbReference>
<dbReference type="Gene3D" id="3.30.2310.20">
    <property type="entry name" value="RelE-like"/>
    <property type="match status" value="1"/>
</dbReference>
<keyword evidence="12" id="KW-1185">Reference proteome</keyword>
<dbReference type="GO" id="GO:0043138">
    <property type="term" value="F:3'-5' DNA helicase activity"/>
    <property type="evidence" value="ECO:0007669"/>
    <property type="project" value="UniProtKB-EC"/>
</dbReference>
<dbReference type="PROSITE" id="PS51198">
    <property type="entry name" value="UVRD_HELICASE_ATP_BIND"/>
    <property type="match status" value="1"/>
</dbReference>
<comment type="catalytic activity">
    <reaction evidence="8">
        <text>ATP + H2O = ADP + phosphate + H(+)</text>
        <dbReference type="Rhea" id="RHEA:13065"/>
        <dbReference type="ChEBI" id="CHEBI:15377"/>
        <dbReference type="ChEBI" id="CHEBI:15378"/>
        <dbReference type="ChEBI" id="CHEBI:30616"/>
        <dbReference type="ChEBI" id="CHEBI:43474"/>
        <dbReference type="ChEBI" id="CHEBI:456216"/>
        <dbReference type="EC" id="5.6.2.4"/>
    </reaction>
</comment>
<protein>
    <recommendedName>
        <fullName evidence="7">DNA 3'-5' helicase</fullName>
        <ecNumber evidence="7">5.6.2.4</ecNumber>
    </recommendedName>
</protein>
<evidence type="ECO:0000313" key="11">
    <source>
        <dbReference type="EMBL" id="RAL21425.1"/>
    </source>
</evidence>
<evidence type="ECO:0000256" key="4">
    <source>
        <dbReference type="ARBA" id="ARBA00022840"/>
    </source>
</evidence>
<keyword evidence="3 9" id="KW-0347">Helicase</keyword>
<dbReference type="InterPro" id="IPR027417">
    <property type="entry name" value="P-loop_NTPase"/>
</dbReference>
<dbReference type="SUPFAM" id="SSF52540">
    <property type="entry name" value="P-loop containing nucleoside triphosphate hydrolases"/>
    <property type="match status" value="1"/>
</dbReference>
<evidence type="ECO:0000256" key="6">
    <source>
        <dbReference type="ARBA" id="ARBA00034617"/>
    </source>
</evidence>
<dbReference type="Gene3D" id="3.40.50.300">
    <property type="entry name" value="P-loop containing nucleotide triphosphate hydrolases"/>
    <property type="match status" value="2"/>
</dbReference>
<dbReference type="InterPro" id="IPR014017">
    <property type="entry name" value="DNA_helicase_UvrD-like_C"/>
</dbReference>
<dbReference type="AlphaFoldDB" id="A0A364K1D5"/>
<dbReference type="InterPro" id="IPR035093">
    <property type="entry name" value="RelE/ParE_toxin_dom_sf"/>
</dbReference>
<sequence>MSLVAIQDTFLESFSKLPKVEQKRTRKMIDLLRTQPDSNGLNLERCKGSLDSKVYSIRVSQHYRVVAIRPEHEDVTLLVWVDHHDEAYRWAERKRFDVNQKTGLLQMWTSVEKTPLTEESFDLFAAYTDIQLLELGVPEELLPLLRNMGTEAEFAQHQKVFPADVVEYLYFLIHDDPYEDVLELAQESKRAKPKKLTFAEAVSSPGASRHIAIITSDEQLTEMLDQPLDRWRTFLHPSQKELVEKSYKGPVRVLGGAGTGKTVVAMHRARQLVRTLLPKNEKVLVTTYTVTLANNIREILTTMCTAEEMERIDVQSIDSLAKEIVEKAYGIRVRRVSSDDTKVKAIWKQAVAEFGWNDEDLPFLKNEYERVIQQNGVETWEQYLDTTRVGRKKRISRAERKKIWDTIAWVRLTMEQKYLFEYTDVLRKARIWLEENPDRYTYVYRSAIVDEAQDFHPEGFKLIRALVPENNNDLFMVGDAHQRIYSRRVVLGRCGINIRGQRSKRLRINYRTTEQIRKKAMEFIQHLSFDDLDGGKDQGKDISLLAGAVPEIQNFAMAKQEKAFVVEKVKELIDTGFKPNEIAILARFNHIAEGYLKELGKHRIQAKKLSPNMTKAEAEVQCGTMHNSKGLEFRAVFLVEINEEHVPPEWVIEKMEDEEEKNEFIKQERSLIYVATTRAREKVFISSCGTPSKLLF</sequence>
<keyword evidence="1 9" id="KW-0547">Nucleotide-binding</keyword>
<evidence type="ECO:0000256" key="5">
    <source>
        <dbReference type="ARBA" id="ARBA00023235"/>
    </source>
</evidence>
<dbReference type="GO" id="GO:0000725">
    <property type="term" value="P:recombinational repair"/>
    <property type="evidence" value="ECO:0007669"/>
    <property type="project" value="TreeGrafter"/>
</dbReference>
<evidence type="ECO:0000256" key="9">
    <source>
        <dbReference type="PROSITE-ProRule" id="PRU00560"/>
    </source>
</evidence>
<dbReference type="InterPro" id="IPR014016">
    <property type="entry name" value="UvrD-like_ATP-bd"/>
</dbReference>
<dbReference type="GO" id="GO:0003677">
    <property type="term" value="F:DNA binding"/>
    <property type="evidence" value="ECO:0007669"/>
    <property type="project" value="InterPro"/>
</dbReference>
<evidence type="ECO:0000256" key="1">
    <source>
        <dbReference type="ARBA" id="ARBA00022741"/>
    </source>
</evidence>
<dbReference type="InterPro" id="IPR000212">
    <property type="entry name" value="DNA_helicase_UvrD/REP"/>
</dbReference>
<evidence type="ECO:0000313" key="12">
    <source>
        <dbReference type="Proteomes" id="UP000251213"/>
    </source>
</evidence>
<dbReference type="PANTHER" id="PTHR11070:SF45">
    <property type="entry name" value="DNA 3'-5' HELICASE"/>
    <property type="match status" value="1"/>
</dbReference>
<dbReference type="OrthoDB" id="9787585at2"/>
<dbReference type="PANTHER" id="PTHR11070">
    <property type="entry name" value="UVRD / RECB / PCRA DNA HELICASE FAMILY MEMBER"/>
    <property type="match status" value="1"/>
</dbReference>
<name>A0A364K1D5_9BACL</name>
<dbReference type="Proteomes" id="UP000251213">
    <property type="component" value="Unassembled WGS sequence"/>
</dbReference>
<evidence type="ECO:0000259" key="10">
    <source>
        <dbReference type="PROSITE" id="PS51198"/>
    </source>
</evidence>
<dbReference type="GO" id="GO:0005829">
    <property type="term" value="C:cytosol"/>
    <property type="evidence" value="ECO:0007669"/>
    <property type="project" value="TreeGrafter"/>
</dbReference>
<reference evidence="11 12" key="1">
    <citation type="submission" date="2018-06" db="EMBL/GenBank/DDBJ databases">
        <title>Thermoflavimicrobium daqus sp. nov., a thermophilic microbe isolated from Moutai-flavour Daqu.</title>
        <authorList>
            <person name="Wang X."/>
            <person name="Zhou H."/>
        </authorList>
    </citation>
    <scope>NUCLEOTIDE SEQUENCE [LARGE SCALE GENOMIC DNA]</scope>
    <source>
        <strain evidence="11 12">FBKL4.011</strain>
    </source>
</reference>
<comment type="catalytic activity">
    <reaction evidence="6">
        <text>Couples ATP hydrolysis with the unwinding of duplex DNA by translocating in the 3'-5' direction.</text>
        <dbReference type="EC" id="5.6.2.4"/>
    </reaction>
</comment>
<dbReference type="GO" id="GO:0016887">
    <property type="term" value="F:ATP hydrolysis activity"/>
    <property type="evidence" value="ECO:0007669"/>
    <property type="project" value="RHEA"/>
</dbReference>
<keyword evidence="4 9" id="KW-0067">ATP-binding</keyword>
<evidence type="ECO:0000256" key="3">
    <source>
        <dbReference type="ARBA" id="ARBA00022806"/>
    </source>
</evidence>